<dbReference type="PROSITE" id="PS00107">
    <property type="entry name" value="PROTEIN_KINASE_ATP"/>
    <property type="match status" value="1"/>
</dbReference>
<dbReference type="Gene3D" id="3.30.200.20">
    <property type="entry name" value="Phosphorylase Kinase, domain 1"/>
    <property type="match status" value="1"/>
</dbReference>
<dbReference type="InterPro" id="IPR017441">
    <property type="entry name" value="Protein_kinase_ATP_BS"/>
</dbReference>
<keyword evidence="13" id="KW-1185">Reference proteome</keyword>
<dbReference type="OrthoDB" id="5979581at2759"/>
<dbReference type="Proteomes" id="UP000730481">
    <property type="component" value="Unassembled WGS sequence"/>
</dbReference>
<dbReference type="GO" id="GO:0004674">
    <property type="term" value="F:protein serine/threonine kinase activity"/>
    <property type="evidence" value="ECO:0007669"/>
    <property type="project" value="UniProtKB-KW"/>
</dbReference>
<keyword evidence="2" id="KW-0723">Serine/threonine-protein kinase</keyword>
<dbReference type="PANTHER" id="PTHR47634">
    <property type="entry name" value="PROTEIN KINASE DOMAIN-CONTAINING PROTEIN-RELATED"/>
    <property type="match status" value="1"/>
</dbReference>
<comment type="catalytic activity">
    <reaction evidence="7">
        <text>L-threonyl-[protein] + ATP = O-phospho-L-threonyl-[protein] + ADP + H(+)</text>
        <dbReference type="Rhea" id="RHEA:46608"/>
        <dbReference type="Rhea" id="RHEA-COMP:11060"/>
        <dbReference type="Rhea" id="RHEA-COMP:11605"/>
        <dbReference type="ChEBI" id="CHEBI:15378"/>
        <dbReference type="ChEBI" id="CHEBI:30013"/>
        <dbReference type="ChEBI" id="CHEBI:30616"/>
        <dbReference type="ChEBI" id="CHEBI:61977"/>
        <dbReference type="ChEBI" id="CHEBI:456216"/>
        <dbReference type="EC" id="2.7.11.1"/>
    </reaction>
</comment>
<dbReference type="PROSITE" id="PS50011">
    <property type="entry name" value="PROTEIN_KINASE_DOM"/>
    <property type="match status" value="1"/>
</dbReference>
<feature type="domain" description="Protein kinase" evidence="11">
    <location>
        <begin position="52"/>
        <end position="415"/>
    </location>
</feature>
<keyword evidence="3" id="KW-0808">Transferase</keyword>
<keyword evidence="4 9" id="KW-0547">Nucleotide-binding</keyword>
<name>A0A9P5AQL0_9HYPO</name>
<dbReference type="GO" id="GO:0005524">
    <property type="term" value="F:ATP binding"/>
    <property type="evidence" value="ECO:0007669"/>
    <property type="project" value="UniProtKB-UniRule"/>
</dbReference>
<evidence type="ECO:0000256" key="10">
    <source>
        <dbReference type="SAM" id="MobiDB-lite"/>
    </source>
</evidence>
<evidence type="ECO:0000256" key="7">
    <source>
        <dbReference type="ARBA" id="ARBA00047899"/>
    </source>
</evidence>
<dbReference type="EC" id="2.7.11.1" evidence="1"/>
<dbReference type="PANTHER" id="PTHR47634:SF9">
    <property type="entry name" value="PROTEIN KINASE DOMAIN-CONTAINING PROTEIN-RELATED"/>
    <property type="match status" value="1"/>
</dbReference>
<dbReference type="InterPro" id="IPR000719">
    <property type="entry name" value="Prot_kinase_dom"/>
</dbReference>
<organism evidence="12 13">
    <name type="scientific">Fusarium beomiforme</name>
    <dbReference type="NCBI Taxonomy" id="44412"/>
    <lineage>
        <taxon>Eukaryota</taxon>
        <taxon>Fungi</taxon>
        <taxon>Dikarya</taxon>
        <taxon>Ascomycota</taxon>
        <taxon>Pezizomycotina</taxon>
        <taxon>Sordariomycetes</taxon>
        <taxon>Hypocreomycetidae</taxon>
        <taxon>Hypocreales</taxon>
        <taxon>Nectriaceae</taxon>
        <taxon>Fusarium</taxon>
        <taxon>Fusarium burgessii species complex</taxon>
    </lineage>
</organism>
<dbReference type="AlphaFoldDB" id="A0A9P5AQL0"/>
<feature type="region of interest" description="Disordered" evidence="10">
    <location>
        <begin position="1"/>
        <end position="21"/>
    </location>
</feature>
<evidence type="ECO:0000259" key="11">
    <source>
        <dbReference type="PROSITE" id="PS50011"/>
    </source>
</evidence>
<evidence type="ECO:0000256" key="2">
    <source>
        <dbReference type="ARBA" id="ARBA00022527"/>
    </source>
</evidence>
<evidence type="ECO:0000256" key="9">
    <source>
        <dbReference type="PROSITE-ProRule" id="PRU10141"/>
    </source>
</evidence>
<evidence type="ECO:0000256" key="6">
    <source>
        <dbReference type="ARBA" id="ARBA00022840"/>
    </source>
</evidence>
<evidence type="ECO:0000256" key="8">
    <source>
        <dbReference type="ARBA" id="ARBA00048679"/>
    </source>
</evidence>
<keyword evidence="5 12" id="KW-0418">Kinase</keyword>
<comment type="catalytic activity">
    <reaction evidence="8">
        <text>L-seryl-[protein] + ATP = O-phospho-L-seryl-[protein] + ADP + H(+)</text>
        <dbReference type="Rhea" id="RHEA:17989"/>
        <dbReference type="Rhea" id="RHEA-COMP:9863"/>
        <dbReference type="Rhea" id="RHEA-COMP:11604"/>
        <dbReference type="ChEBI" id="CHEBI:15378"/>
        <dbReference type="ChEBI" id="CHEBI:29999"/>
        <dbReference type="ChEBI" id="CHEBI:30616"/>
        <dbReference type="ChEBI" id="CHEBI:83421"/>
        <dbReference type="ChEBI" id="CHEBI:456216"/>
        <dbReference type="EC" id="2.7.11.1"/>
    </reaction>
</comment>
<reference evidence="12" key="2">
    <citation type="submission" date="2020-02" db="EMBL/GenBank/DDBJ databases">
        <title>Identification and distribution of gene clusters putatively required for synthesis of sphingolipid metabolism inhibitors in phylogenetically diverse species of the filamentous fungus Fusarium.</title>
        <authorList>
            <person name="Kim H.-S."/>
            <person name="Busman M."/>
            <person name="Brown D.W."/>
            <person name="Divon H."/>
            <person name="Uhlig S."/>
            <person name="Proctor R.H."/>
        </authorList>
    </citation>
    <scope>NUCLEOTIDE SEQUENCE</scope>
    <source>
        <strain evidence="12">NRRL 25174</strain>
    </source>
</reference>
<gene>
    <name evidence="12" type="ORF">FBEOM_3179</name>
</gene>
<evidence type="ECO:0000313" key="12">
    <source>
        <dbReference type="EMBL" id="KAF4342889.1"/>
    </source>
</evidence>
<dbReference type="GO" id="GO:0000245">
    <property type="term" value="P:spliceosomal complex assembly"/>
    <property type="evidence" value="ECO:0007669"/>
    <property type="project" value="TreeGrafter"/>
</dbReference>
<dbReference type="Pfam" id="PF00069">
    <property type="entry name" value="Pkinase"/>
    <property type="match status" value="2"/>
</dbReference>
<protein>
    <recommendedName>
        <fullName evidence="1">non-specific serine/threonine protein kinase</fullName>
        <ecNumber evidence="1">2.7.11.1</ecNumber>
    </recommendedName>
</protein>
<accession>A0A9P5AQL0</accession>
<evidence type="ECO:0000256" key="5">
    <source>
        <dbReference type="ARBA" id="ARBA00022777"/>
    </source>
</evidence>
<dbReference type="InterPro" id="IPR051334">
    <property type="entry name" value="SRPK"/>
</dbReference>
<sequence length="426" mass="48783">MADVSDSPPPTPQPPFEKRLKNQFSPGEYAELYRPGGYHPVHLGDVFNDGQYKVIRKLGEGSFSIVWLAHDLKNSRYVALKFCVSREEAKSQEVQILRHLAKVAPMETPQFVTQLLAEFEHKGPNGTHKCLVFEPMGPSVNQMRSELAKRKRQFSDKFQYPPEMAKRILRDSLKGLAFLHRNGISHADFQPGNMLFSLNNIDLCDEANIYQVEEKYDRYPIERIDGKVDKWAPQYLLVAKPLAKHTSVDENFKIKLSDMGGGLRSPELILKGVCGKAQDIWSFGCLVFEMITGQMLFHIYGPGSKTDIDDGHLMDFQLMLGPLPDELYNHWETSSLYYTKDREMYNCYPGGVGEGEEPGELESWELATMEERFDKASPDMTDEEADEAKKFIRWVLQYDPAKRPSAEEILRHPWFAEDSNEKAECN</sequence>
<comment type="caution">
    <text evidence="12">The sequence shown here is derived from an EMBL/GenBank/DDBJ whole genome shotgun (WGS) entry which is preliminary data.</text>
</comment>
<feature type="binding site" evidence="9">
    <location>
        <position position="81"/>
    </location>
    <ligand>
        <name>ATP</name>
        <dbReference type="ChEBI" id="CHEBI:30616"/>
    </ligand>
</feature>
<dbReference type="Gene3D" id="1.10.510.10">
    <property type="entry name" value="Transferase(Phosphotransferase) domain 1"/>
    <property type="match status" value="1"/>
</dbReference>
<dbReference type="GO" id="GO:0050684">
    <property type="term" value="P:regulation of mRNA processing"/>
    <property type="evidence" value="ECO:0007669"/>
    <property type="project" value="TreeGrafter"/>
</dbReference>
<dbReference type="EMBL" id="PVQB02000115">
    <property type="protein sequence ID" value="KAF4342889.1"/>
    <property type="molecule type" value="Genomic_DNA"/>
</dbReference>
<evidence type="ECO:0000313" key="13">
    <source>
        <dbReference type="Proteomes" id="UP000730481"/>
    </source>
</evidence>
<evidence type="ECO:0000256" key="1">
    <source>
        <dbReference type="ARBA" id="ARBA00012513"/>
    </source>
</evidence>
<evidence type="ECO:0000256" key="3">
    <source>
        <dbReference type="ARBA" id="ARBA00022679"/>
    </source>
</evidence>
<evidence type="ECO:0000256" key="4">
    <source>
        <dbReference type="ARBA" id="ARBA00022741"/>
    </source>
</evidence>
<dbReference type="SUPFAM" id="SSF56112">
    <property type="entry name" value="Protein kinase-like (PK-like)"/>
    <property type="match status" value="1"/>
</dbReference>
<keyword evidence="6 9" id="KW-0067">ATP-binding</keyword>
<reference evidence="12" key="1">
    <citation type="journal article" date="2017" name="Mycologia">
        <title>Fusarium algeriense, sp. nov., a novel toxigenic crown rot pathogen of durum wheat from Algeria is nested in the Fusarium burgessii species complex.</title>
        <authorList>
            <person name="Laraba I."/>
            <person name="Keddad A."/>
            <person name="Boureghda H."/>
            <person name="Abdallah N."/>
            <person name="Vaughan M.M."/>
            <person name="Proctor R.H."/>
            <person name="Busman M."/>
            <person name="O'Donnell K."/>
        </authorList>
    </citation>
    <scope>NUCLEOTIDE SEQUENCE</scope>
    <source>
        <strain evidence="12">NRRL 25174</strain>
    </source>
</reference>
<dbReference type="InterPro" id="IPR011009">
    <property type="entry name" value="Kinase-like_dom_sf"/>
</dbReference>
<proteinExistence type="predicted"/>